<gene>
    <name evidence="2" type="ORF">J2S00_003591</name>
</gene>
<dbReference type="RefSeq" id="WP_307342920.1">
    <property type="nucleotide sequence ID" value="NZ_JAUSUQ010000018.1"/>
</dbReference>
<organism evidence="2 3">
    <name type="scientific">Caldalkalibacillus uzonensis</name>
    <dbReference type="NCBI Taxonomy" id="353224"/>
    <lineage>
        <taxon>Bacteria</taxon>
        <taxon>Bacillati</taxon>
        <taxon>Bacillota</taxon>
        <taxon>Bacilli</taxon>
        <taxon>Bacillales</taxon>
        <taxon>Bacillaceae</taxon>
        <taxon>Caldalkalibacillus</taxon>
    </lineage>
</organism>
<name>A0ABU0CWG6_9BACI</name>
<feature type="transmembrane region" description="Helical" evidence="1">
    <location>
        <begin position="131"/>
        <end position="149"/>
    </location>
</feature>
<evidence type="ECO:0000256" key="1">
    <source>
        <dbReference type="SAM" id="Phobius"/>
    </source>
</evidence>
<protein>
    <submittedName>
        <fullName evidence="2">Uncharacterized protein</fullName>
    </submittedName>
</protein>
<accession>A0ABU0CWG6</accession>
<proteinExistence type="predicted"/>
<sequence>MTFWFPAPFKLLIVLLLGMLFILYEFKVIRLNLPQFKWQIPASWLRASQTKNMMVWGFILGAGFFTYVPYTTFYMLYVYIGIFEQPYSGLLFGMVYGLSRTLPTLAIVLLRKMNMLSDEQLIKRMWRAKNAIHAVNGVMLIIVIFHLMMTQI</sequence>
<dbReference type="Proteomes" id="UP001232445">
    <property type="component" value="Unassembled WGS sequence"/>
</dbReference>
<comment type="caution">
    <text evidence="2">The sequence shown here is derived from an EMBL/GenBank/DDBJ whole genome shotgun (WGS) entry which is preliminary data.</text>
</comment>
<evidence type="ECO:0000313" key="3">
    <source>
        <dbReference type="Proteomes" id="UP001232445"/>
    </source>
</evidence>
<feature type="transmembrane region" description="Helical" evidence="1">
    <location>
        <begin position="12"/>
        <end position="33"/>
    </location>
</feature>
<feature type="transmembrane region" description="Helical" evidence="1">
    <location>
        <begin position="54"/>
        <end position="77"/>
    </location>
</feature>
<keyword evidence="1" id="KW-0812">Transmembrane</keyword>
<evidence type="ECO:0000313" key="2">
    <source>
        <dbReference type="EMBL" id="MDQ0340751.1"/>
    </source>
</evidence>
<keyword evidence="3" id="KW-1185">Reference proteome</keyword>
<dbReference type="EMBL" id="JAUSUQ010000018">
    <property type="protein sequence ID" value="MDQ0340751.1"/>
    <property type="molecule type" value="Genomic_DNA"/>
</dbReference>
<keyword evidence="1" id="KW-0472">Membrane</keyword>
<feature type="transmembrane region" description="Helical" evidence="1">
    <location>
        <begin position="89"/>
        <end position="110"/>
    </location>
</feature>
<reference evidence="2 3" key="1">
    <citation type="submission" date="2023-07" db="EMBL/GenBank/DDBJ databases">
        <title>Genomic Encyclopedia of Type Strains, Phase IV (KMG-IV): sequencing the most valuable type-strain genomes for metagenomic binning, comparative biology and taxonomic classification.</title>
        <authorList>
            <person name="Goeker M."/>
        </authorList>
    </citation>
    <scope>NUCLEOTIDE SEQUENCE [LARGE SCALE GENOMIC DNA]</scope>
    <source>
        <strain evidence="2 3">DSM 17740</strain>
    </source>
</reference>
<keyword evidence="1" id="KW-1133">Transmembrane helix</keyword>